<dbReference type="AlphaFoldDB" id="A0A1I0RA93"/>
<sequence length="781" mass="86831">MSRFKFCPDLFLEAIELNRFADFLDEQGFRKNILENSLSFGLIKNERLDPQFLNARVERDLDTTIGQKTVKIREAKGIDADGNFLYLPETNGIPVPADGNWYWMKITYHAASEEPGDVTLSINGDLVGTGTAFTNTLRGLPNFPSRISFPGSRFNKQEYDVIEVVDDFHAKISHPASTTSGIAQFMVEENLKYRVVGTFTPGAAVPNANKFPFVYDACTYSLEKETDNNMIPGQYSVGKEFFIARLRVEGSNIIIQDKRLETWVTQAEYNAVAIAAADNPLIGVEAVKWQNPFSPANKNQVQIAWGMRSQNWSVDSSFNTLTLLGGAIGGKFKSTDDFTNGDFNGWRAYFPNGNYRRITSSVKQGLAINLQLDVLDINDVSLDGGTTFINPAYVLVVPDCDMVQIKCTPEPKDNMGNVAVEYSFPVNTLYGICEVEAYKDPVSSYNISYRYKSQQAYTEYTPIPADTAAGYFTEDSFTNNGILKSIESRHLQPYNSDAATGFIPVRCAPFAYSRFATKVDKGDMIGVSAISSFANTQILQLRVGKDKNYQYINGNVTLSDDVYISLSNEDAVEGNEFRIHFDCASFGLSGKNVYIVRNYAGGSPDILKKIEQGDIWHMLNHDGGIIFHCKFTGTNWCLSANYELSSPFQISMTDGVITDLFDTNGWGKVKGYFGSHLCNGNDNTPDLRDRFIVGAGYTYRKGDKGGAASVQLTIEQMPSHSHSFAKAGDKLLDAVSTYAVANSNYDHTWGPFDAAMNKAGGDMPHENLPPYYALYYYKKMY</sequence>
<proteinExistence type="predicted"/>
<accession>A0A1I0RA93</accession>
<name>A0A1I0RA93_9BACT</name>
<gene>
    <name evidence="1" type="ORF">SAMN04488122_2519</name>
</gene>
<dbReference type="EMBL" id="FOJG01000001">
    <property type="protein sequence ID" value="SEW37548.1"/>
    <property type="molecule type" value="Genomic_DNA"/>
</dbReference>
<evidence type="ECO:0000313" key="1">
    <source>
        <dbReference type="EMBL" id="SEW37548.1"/>
    </source>
</evidence>
<reference evidence="2" key="1">
    <citation type="submission" date="2016-10" db="EMBL/GenBank/DDBJ databases">
        <authorList>
            <person name="Varghese N."/>
            <person name="Submissions S."/>
        </authorList>
    </citation>
    <scope>NUCLEOTIDE SEQUENCE [LARGE SCALE GENOMIC DNA]</scope>
    <source>
        <strain evidence="2">DSM 3695</strain>
    </source>
</reference>
<dbReference type="CDD" id="cd22641">
    <property type="entry name" value="C24-like"/>
    <property type="match status" value="1"/>
</dbReference>
<dbReference type="STRING" id="29529.SAMN04488122_2519"/>
<keyword evidence="2" id="KW-1185">Reference proteome</keyword>
<organism evidence="1 2">
    <name type="scientific">Chitinophaga arvensicola</name>
    <dbReference type="NCBI Taxonomy" id="29529"/>
    <lineage>
        <taxon>Bacteria</taxon>
        <taxon>Pseudomonadati</taxon>
        <taxon>Bacteroidota</taxon>
        <taxon>Chitinophagia</taxon>
        <taxon>Chitinophagales</taxon>
        <taxon>Chitinophagaceae</taxon>
        <taxon>Chitinophaga</taxon>
    </lineage>
</organism>
<dbReference type="SUPFAM" id="SSF88874">
    <property type="entry name" value="Receptor-binding domain of short tail fibre protein gp12"/>
    <property type="match status" value="1"/>
</dbReference>
<dbReference type="Proteomes" id="UP000199310">
    <property type="component" value="Unassembled WGS sequence"/>
</dbReference>
<protein>
    <submittedName>
        <fullName evidence="1">Uncharacterized protein</fullName>
    </submittedName>
</protein>
<evidence type="ECO:0000313" key="2">
    <source>
        <dbReference type="Proteomes" id="UP000199310"/>
    </source>
</evidence>